<reference evidence="2" key="1">
    <citation type="submission" date="2024-06" db="EMBL/GenBank/DDBJ databases">
        <title>Multi-omics analyses provide insights into the biosynthesis of the anticancer antibiotic pleurotin in Hohenbuehelia grisea.</title>
        <authorList>
            <person name="Weaver J.A."/>
            <person name="Alberti F."/>
        </authorList>
    </citation>
    <scope>NUCLEOTIDE SEQUENCE [LARGE SCALE GENOMIC DNA]</scope>
    <source>
        <strain evidence="2">T-177</strain>
    </source>
</reference>
<proteinExistence type="predicted"/>
<sequence length="444" mass="49950">MPRTTILDLPEDVGLSLSKIIARENPFDSLKAMALVSHAMRRAVAPELYKSLKFRGLDYEVEDSWPSGSDVLNGAARHVSWYILSPSPVQLSTLPAFMSCFNAITELEYMADSFHPTLTLLMIMRVLNVLTCKSPRLHRLRIWFNVRSTSDSEEEVPSIPDTPKFDIPKIETLSLDWSDDSPEFVEASRVHLACIITSSLDTLREVELAFPYGRYEAKPIIQLLVNASGLEVFKIMTSSPDGDVHAAIAEAAPGIRQLEVDLTTGDMPVTAFVFASDPLCQVLGKFQNLRQLRLSLNVDQATGDFPQGNDVAWYLRCLERRRAATQHLARICPHLEECSWIAWPVDAVLYRIAYRFRIVRQSAGGLGGDLKGTGAIGRRGEPLVQTYREWFMEAEYSDRWEGDFPPNLIVHPDDAHRWPEFAKDVVARPVLTDEGGYDPRSRSD</sequence>
<dbReference type="EMBL" id="JASNQZ010000011">
    <property type="protein sequence ID" value="KAL0952007.1"/>
    <property type="molecule type" value="Genomic_DNA"/>
</dbReference>
<protein>
    <recommendedName>
        <fullName evidence="3">F-box domain-containing protein</fullName>
    </recommendedName>
</protein>
<evidence type="ECO:0008006" key="3">
    <source>
        <dbReference type="Google" id="ProtNLM"/>
    </source>
</evidence>
<comment type="caution">
    <text evidence="1">The sequence shown here is derived from an EMBL/GenBank/DDBJ whole genome shotgun (WGS) entry which is preliminary data.</text>
</comment>
<evidence type="ECO:0000313" key="2">
    <source>
        <dbReference type="Proteomes" id="UP001556367"/>
    </source>
</evidence>
<gene>
    <name evidence="1" type="ORF">HGRIS_008657</name>
</gene>
<dbReference type="Proteomes" id="UP001556367">
    <property type="component" value="Unassembled WGS sequence"/>
</dbReference>
<keyword evidence="2" id="KW-1185">Reference proteome</keyword>
<name>A0ABR3J933_9AGAR</name>
<organism evidence="1 2">
    <name type="scientific">Hohenbuehelia grisea</name>
    <dbReference type="NCBI Taxonomy" id="104357"/>
    <lineage>
        <taxon>Eukaryota</taxon>
        <taxon>Fungi</taxon>
        <taxon>Dikarya</taxon>
        <taxon>Basidiomycota</taxon>
        <taxon>Agaricomycotina</taxon>
        <taxon>Agaricomycetes</taxon>
        <taxon>Agaricomycetidae</taxon>
        <taxon>Agaricales</taxon>
        <taxon>Pleurotineae</taxon>
        <taxon>Pleurotaceae</taxon>
        <taxon>Hohenbuehelia</taxon>
    </lineage>
</organism>
<evidence type="ECO:0000313" key="1">
    <source>
        <dbReference type="EMBL" id="KAL0952007.1"/>
    </source>
</evidence>
<accession>A0ABR3J933</accession>